<dbReference type="Proteomes" id="UP001501581">
    <property type="component" value="Unassembled WGS sequence"/>
</dbReference>
<protein>
    <recommendedName>
        <fullName evidence="1">Peptidase M15C domain-containing protein</fullName>
    </recommendedName>
</protein>
<sequence>MDARLERGPIARARRLAVVIAAVWAGLVATALVVPAAAAEPVATRLTASSPAGPAGTTTTVRVVLAEQSAAPVADAEVVLERVLDGTPVRLAGRTGADGVAEVAVPIAATGAENLLTVSFAGTSTHAPSSIEHQLRLTPAKSRITLRAPSGVVQGKQATFTATWVTPSGIAVAGVRLSLQRKDGSRWRPAGTGTTDRAGVARIALTPRSSARYRIAARATALATAPASSAVSVRLRPTIAAVTLPKGAPAPRVKLPPQPLAFSSTANPVTTRIPDRVWRTMVGRSWHRGCLARSSLRLVRVNYWDYRGFRRRGELVVARAVAPKMAKAFTALYDARLPVRSMYRVDRFGWSKRLHGADDYASMAAGNTSAFNCRNVVGRPGVLSPHARGRSLDLNPWENPYASPRDGWVPNRWWVSRCHATVGWCTSSHRVVRTLRAAGLRWTYGTRDRHHFDG</sequence>
<evidence type="ECO:0000313" key="3">
    <source>
        <dbReference type="Proteomes" id="UP001501581"/>
    </source>
</evidence>
<accession>A0ABN1TK89</accession>
<organism evidence="2 3">
    <name type="scientific">Nocardioides dubius</name>
    <dbReference type="NCBI Taxonomy" id="317019"/>
    <lineage>
        <taxon>Bacteria</taxon>
        <taxon>Bacillati</taxon>
        <taxon>Actinomycetota</taxon>
        <taxon>Actinomycetes</taxon>
        <taxon>Propionibacteriales</taxon>
        <taxon>Nocardioidaceae</taxon>
        <taxon>Nocardioides</taxon>
    </lineage>
</organism>
<name>A0ABN1TK89_9ACTN</name>
<dbReference type="InterPro" id="IPR039561">
    <property type="entry name" value="Peptidase_M15C"/>
</dbReference>
<dbReference type="RefSeq" id="WP_343990261.1">
    <property type="nucleotide sequence ID" value="NZ_BAAALG010000001.1"/>
</dbReference>
<gene>
    <name evidence="2" type="ORF">GCM10009668_01540</name>
</gene>
<dbReference type="Pfam" id="PF13539">
    <property type="entry name" value="Peptidase_M15_4"/>
    <property type="match status" value="1"/>
</dbReference>
<reference evidence="2 3" key="1">
    <citation type="journal article" date="2019" name="Int. J. Syst. Evol. Microbiol.">
        <title>The Global Catalogue of Microorganisms (GCM) 10K type strain sequencing project: providing services to taxonomists for standard genome sequencing and annotation.</title>
        <authorList>
            <consortium name="The Broad Institute Genomics Platform"/>
            <consortium name="The Broad Institute Genome Sequencing Center for Infectious Disease"/>
            <person name="Wu L."/>
            <person name="Ma J."/>
        </authorList>
    </citation>
    <scope>NUCLEOTIDE SEQUENCE [LARGE SCALE GENOMIC DNA]</scope>
    <source>
        <strain evidence="2 3">JCM 13008</strain>
    </source>
</reference>
<dbReference type="InterPro" id="IPR009045">
    <property type="entry name" value="Zn_M74/Hedgehog-like"/>
</dbReference>
<keyword evidence="3" id="KW-1185">Reference proteome</keyword>
<comment type="caution">
    <text evidence="2">The sequence shown here is derived from an EMBL/GenBank/DDBJ whole genome shotgun (WGS) entry which is preliminary data.</text>
</comment>
<feature type="domain" description="Peptidase M15C" evidence="1">
    <location>
        <begin position="379"/>
        <end position="453"/>
    </location>
</feature>
<dbReference type="SUPFAM" id="SSF55166">
    <property type="entry name" value="Hedgehog/DD-peptidase"/>
    <property type="match status" value="1"/>
</dbReference>
<proteinExistence type="predicted"/>
<evidence type="ECO:0000313" key="2">
    <source>
        <dbReference type="EMBL" id="GAA1090638.1"/>
    </source>
</evidence>
<dbReference type="EMBL" id="BAAALG010000001">
    <property type="protein sequence ID" value="GAA1090638.1"/>
    <property type="molecule type" value="Genomic_DNA"/>
</dbReference>
<evidence type="ECO:0000259" key="1">
    <source>
        <dbReference type="Pfam" id="PF13539"/>
    </source>
</evidence>